<gene>
    <name evidence="1" type="ORF">HNQ94_003563</name>
</gene>
<protein>
    <submittedName>
        <fullName evidence="1">Uncharacterized protein</fullName>
    </submittedName>
</protein>
<dbReference type="AlphaFoldDB" id="A0A841Q9H0"/>
<organism evidence="1 2">
    <name type="scientific">Salirhabdus euzebyi</name>
    <dbReference type="NCBI Taxonomy" id="394506"/>
    <lineage>
        <taxon>Bacteria</taxon>
        <taxon>Bacillati</taxon>
        <taxon>Bacillota</taxon>
        <taxon>Bacilli</taxon>
        <taxon>Bacillales</taxon>
        <taxon>Bacillaceae</taxon>
        <taxon>Salirhabdus</taxon>
    </lineage>
</organism>
<proteinExistence type="predicted"/>
<evidence type="ECO:0000313" key="1">
    <source>
        <dbReference type="EMBL" id="MBB6455068.1"/>
    </source>
</evidence>
<dbReference type="Proteomes" id="UP000581688">
    <property type="component" value="Unassembled WGS sequence"/>
</dbReference>
<accession>A0A841Q9H0</accession>
<keyword evidence="2" id="KW-1185">Reference proteome</keyword>
<name>A0A841Q9H0_9BACI</name>
<comment type="caution">
    <text evidence="1">The sequence shown here is derived from an EMBL/GenBank/DDBJ whole genome shotgun (WGS) entry which is preliminary data.</text>
</comment>
<reference evidence="1 2" key="1">
    <citation type="submission" date="2020-08" db="EMBL/GenBank/DDBJ databases">
        <title>Genomic Encyclopedia of Type Strains, Phase IV (KMG-IV): sequencing the most valuable type-strain genomes for metagenomic binning, comparative biology and taxonomic classification.</title>
        <authorList>
            <person name="Goeker M."/>
        </authorList>
    </citation>
    <scope>NUCLEOTIDE SEQUENCE [LARGE SCALE GENOMIC DNA]</scope>
    <source>
        <strain evidence="1 2">DSM 19612</strain>
    </source>
</reference>
<dbReference type="RefSeq" id="WP_174497544.1">
    <property type="nucleotide sequence ID" value="NZ_CADDWK010000016.1"/>
</dbReference>
<dbReference type="EMBL" id="JACHGH010000015">
    <property type="protein sequence ID" value="MBB6455068.1"/>
    <property type="molecule type" value="Genomic_DNA"/>
</dbReference>
<sequence>MYRTLWEYKQYQLANLKVFEADMTELYTMGNAYPTEIYGTNEGYNVFVFLNGLEKEEVVFAQSYSKAKAMDIAKKELREFAIEKFRHKIKNPQFAYGF</sequence>
<evidence type="ECO:0000313" key="2">
    <source>
        <dbReference type="Proteomes" id="UP000581688"/>
    </source>
</evidence>